<evidence type="ECO:0000313" key="1">
    <source>
        <dbReference type="EMBL" id="MBB5056193.1"/>
    </source>
</evidence>
<dbReference type="EMBL" id="JACHIP010000001">
    <property type="protein sequence ID" value="MBB5056193.1"/>
    <property type="molecule type" value="Genomic_DNA"/>
</dbReference>
<comment type="caution">
    <text evidence="1">The sequence shown here is derived from an EMBL/GenBank/DDBJ whole genome shotgun (WGS) entry which is preliminary data.</text>
</comment>
<name>A0A7W8E1U0_9BACT</name>
<reference evidence="1 2" key="1">
    <citation type="submission" date="2020-08" db="EMBL/GenBank/DDBJ databases">
        <title>Genomic Encyclopedia of Type Strains, Phase IV (KMG-V): Genome sequencing to study the core and pangenomes of soil and plant-associated prokaryotes.</title>
        <authorList>
            <person name="Whitman W."/>
        </authorList>
    </citation>
    <scope>NUCLEOTIDE SEQUENCE [LARGE SCALE GENOMIC DNA]</scope>
    <source>
        <strain evidence="1 2">M8UP14</strain>
    </source>
</reference>
<dbReference type="AlphaFoldDB" id="A0A7W8E1U0"/>
<gene>
    <name evidence="1" type="ORF">HDF16_000862</name>
</gene>
<protein>
    <submittedName>
        <fullName evidence="1">Uncharacterized protein</fullName>
    </submittedName>
</protein>
<organism evidence="1 2">
    <name type="scientific">Granulicella aggregans</name>
    <dbReference type="NCBI Taxonomy" id="474949"/>
    <lineage>
        <taxon>Bacteria</taxon>
        <taxon>Pseudomonadati</taxon>
        <taxon>Acidobacteriota</taxon>
        <taxon>Terriglobia</taxon>
        <taxon>Terriglobales</taxon>
        <taxon>Acidobacteriaceae</taxon>
        <taxon>Granulicella</taxon>
    </lineage>
</organism>
<keyword evidence="2" id="KW-1185">Reference proteome</keyword>
<dbReference type="RefSeq" id="WP_184213870.1">
    <property type="nucleotide sequence ID" value="NZ_JACHIP010000001.1"/>
</dbReference>
<evidence type="ECO:0000313" key="2">
    <source>
        <dbReference type="Proteomes" id="UP000540989"/>
    </source>
</evidence>
<sequence length="532" mass="56263">MRFDTFAEAGSSDRVDSGEGAGWSMWLRRMVAVCLLITAASFAQGPNGEQRKLTVWRVVPIGPPRAVSIASLSTEVRSQTSGSFGQTSGSFGNAAGNTGQTAGSLGQTAGSVGRTAGSIGQSAGNFGESLDTISAAAEAANGSLVSAPIGAAAAASVTGTTSVRLKRDPEWERFSSESKGHFEVTFEDVGASELRARLDAVAGKENAPDVLVTLGRPNAWMWRETRLTGGDALRTLGRVEPIPQMETPERPVDRSAVAELSVMVHAPHPLAARTFALWLLDEKRDLRTDIFGRKYPPVPVIVAKSALESVLSGGGVGSASDPEMVRFNSLHAQLMALLPEGGEILGALKIDINTTNAVTNGRFAVVALRAVVEGSDSFGSAHAVVVLRTDSAGKWRVLQLTPNLPVEEQDEAMRELELGGFAAQVGRDAVEKLTSVALAAPVDGDNRSPVPEFWWDNPGGGTLQIVEWQRSEGVGFSTSNMYFVPGENGHLRTRTTGRFADAPGAYRWRVWSLGNGGAVALSKWRTVNIGAR</sequence>
<accession>A0A7W8E1U0</accession>
<dbReference type="Proteomes" id="UP000540989">
    <property type="component" value="Unassembled WGS sequence"/>
</dbReference>
<proteinExistence type="predicted"/>